<dbReference type="CDD" id="cd00009">
    <property type="entry name" value="AAA"/>
    <property type="match status" value="1"/>
</dbReference>
<dbReference type="Pfam" id="PF00004">
    <property type="entry name" value="AAA"/>
    <property type="match status" value="2"/>
</dbReference>
<dbReference type="InterPro" id="IPR050168">
    <property type="entry name" value="AAA_ATPase_domain"/>
</dbReference>
<keyword evidence="6" id="KW-0472">Membrane</keyword>
<dbReference type="PANTHER" id="PTHR23077">
    <property type="entry name" value="AAA-FAMILY ATPASE"/>
    <property type="match status" value="1"/>
</dbReference>
<keyword evidence="5" id="KW-0067">ATP-binding</keyword>
<evidence type="ECO:0000256" key="3">
    <source>
        <dbReference type="ARBA" id="ARBA00022741"/>
    </source>
</evidence>
<dbReference type="InterPro" id="IPR003959">
    <property type="entry name" value="ATPase_AAA_core"/>
</dbReference>
<dbReference type="InterPro" id="IPR029067">
    <property type="entry name" value="CDC48_domain_2-like_sf"/>
</dbReference>
<dbReference type="VEuPathDB" id="TriTrypDB:TCSYLVIO_003766"/>
<organism evidence="10 11">
    <name type="scientific">Trypanosoma cruzi</name>
    <dbReference type="NCBI Taxonomy" id="5693"/>
    <lineage>
        <taxon>Eukaryota</taxon>
        <taxon>Discoba</taxon>
        <taxon>Euglenozoa</taxon>
        <taxon>Kinetoplastea</taxon>
        <taxon>Metakinetoplastina</taxon>
        <taxon>Trypanosomatida</taxon>
        <taxon>Trypanosomatidae</taxon>
        <taxon>Trypanosoma</taxon>
        <taxon>Schizotrypanum</taxon>
    </lineage>
</organism>
<gene>
    <name evidence="10" type="ORF">C4B63_263g10</name>
</gene>
<dbReference type="GO" id="GO:0005829">
    <property type="term" value="C:cytosol"/>
    <property type="evidence" value="ECO:0007669"/>
    <property type="project" value="TreeGrafter"/>
</dbReference>
<dbReference type="VEuPathDB" id="TriTrypDB:TcCLB.508693.90"/>
<dbReference type="PROSITE" id="PS00674">
    <property type="entry name" value="AAA"/>
    <property type="match status" value="1"/>
</dbReference>
<dbReference type="InterPro" id="IPR027417">
    <property type="entry name" value="P-loop_NTPase"/>
</dbReference>
<proteinExistence type="inferred from homology"/>
<dbReference type="SUPFAM" id="SSF52540">
    <property type="entry name" value="P-loop containing nucleoside triphosphate hydrolases"/>
    <property type="match status" value="2"/>
</dbReference>
<keyword evidence="3" id="KW-0547">Nucleotide-binding</keyword>
<evidence type="ECO:0000259" key="9">
    <source>
        <dbReference type="SMART" id="SM00382"/>
    </source>
</evidence>
<dbReference type="VEuPathDB" id="TriTrypDB:TcCL_ESM10015"/>
<feature type="domain" description="AAA+ ATPase" evidence="9">
    <location>
        <begin position="362"/>
        <end position="503"/>
    </location>
</feature>
<comment type="similarity">
    <text evidence="2">Belongs to the AAA ATPase family.</text>
</comment>
<dbReference type="GO" id="GO:0016558">
    <property type="term" value="P:protein import into peroxisome matrix"/>
    <property type="evidence" value="ECO:0007669"/>
    <property type="project" value="TreeGrafter"/>
</dbReference>
<dbReference type="VEuPathDB" id="TriTrypDB:BCY84_20589"/>
<protein>
    <recommendedName>
        <fullName evidence="8">Peroxisomal ATPase PEX1</fullName>
    </recommendedName>
    <alternativeName>
        <fullName evidence="7">Peroxin-1</fullName>
    </alternativeName>
</protein>
<dbReference type="GO" id="GO:0005778">
    <property type="term" value="C:peroxisomal membrane"/>
    <property type="evidence" value="ECO:0007669"/>
    <property type="project" value="TreeGrafter"/>
</dbReference>
<dbReference type="SMART" id="SM00382">
    <property type="entry name" value="AAA"/>
    <property type="match status" value="2"/>
</dbReference>
<dbReference type="SUPFAM" id="SSF54585">
    <property type="entry name" value="Cdc48 domain 2-like"/>
    <property type="match status" value="1"/>
</dbReference>
<dbReference type="Pfam" id="PF09262">
    <property type="entry name" value="PEX-1N"/>
    <property type="match status" value="1"/>
</dbReference>
<dbReference type="VEuPathDB" id="TriTrypDB:TcBrA4_0126060"/>
<dbReference type="VEuPathDB" id="TriTrypDB:C4B63_263g10"/>
<dbReference type="Proteomes" id="UP000246121">
    <property type="component" value="Unassembled WGS sequence"/>
</dbReference>
<dbReference type="Gene3D" id="1.10.8.60">
    <property type="match status" value="1"/>
</dbReference>
<dbReference type="VEuPathDB" id="TriTrypDB:TCDM_02845"/>
<dbReference type="InterPro" id="IPR015342">
    <property type="entry name" value="PEX1-N_C-lobe"/>
</dbReference>
<dbReference type="InterPro" id="IPR003960">
    <property type="entry name" value="ATPase_AAA_CS"/>
</dbReference>
<dbReference type="VEuPathDB" id="TriTrypDB:Tc_MARK_2524"/>
<evidence type="ECO:0000256" key="2">
    <source>
        <dbReference type="ARBA" id="ARBA00006914"/>
    </source>
</evidence>
<evidence type="ECO:0000256" key="7">
    <source>
        <dbReference type="ARBA" id="ARBA00032509"/>
    </source>
</evidence>
<dbReference type="VEuPathDB" id="TriTrypDB:TcYC6_0074050"/>
<dbReference type="Gene3D" id="3.40.50.300">
    <property type="entry name" value="P-loop containing nucleotide triphosphate hydrolases"/>
    <property type="match status" value="2"/>
</dbReference>
<evidence type="ECO:0000313" key="10">
    <source>
        <dbReference type="EMBL" id="PWU84004.1"/>
    </source>
</evidence>
<comment type="subcellular location">
    <subcellularLocation>
        <location evidence="1">Membrane</location>
    </subcellularLocation>
</comment>
<dbReference type="GO" id="GO:0005524">
    <property type="term" value="F:ATP binding"/>
    <property type="evidence" value="ECO:0007669"/>
    <property type="project" value="UniProtKB-KW"/>
</dbReference>
<evidence type="ECO:0000313" key="11">
    <source>
        <dbReference type="Proteomes" id="UP000246121"/>
    </source>
</evidence>
<accession>A0A2V2UJ45</accession>
<evidence type="ECO:0000256" key="1">
    <source>
        <dbReference type="ARBA" id="ARBA00004370"/>
    </source>
</evidence>
<name>A0A2V2UJ45_TRYCR</name>
<reference evidence="10 11" key="1">
    <citation type="journal article" date="2018" name="Microb. Genom.">
        <title>Expanding an expanded genome: long-read sequencing of Trypanosoma cruzi.</title>
        <authorList>
            <person name="Berna L."/>
            <person name="Rodriguez M."/>
            <person name="Chiribao M.L."/>
            <person name="Parodi-Talice A."/>
            <person name="Pita S."/>
            <person name="Rijo G."/>
            <person name="Alvarez-Valin F."/>
            <person name="Robello C."/>
        </authorList>
    </citation>
    <scope>NUCLEOTIDE SEQUENCE [LARGE SCALE GENOMIC DNA]</scope>
    <source>
        <strain evidence="10 11">Dm28c</strain>
    </source>
</reference>
<evidence type="ECO:0000256" key="6">
    <source>
        <dbReference type="ARBA" id="ARBA00023136"/>
    </source>
</evidence>
<feature type="domain" description="AAA+ ATPase" evidence="9">
    <location>
        <begin position="619"/>
        <end position="755"/>
    </location>
</feature>
<dbReference type="VEuPathDB" id="TriTrypDB:ECC02_002578"/>
<sequence length="913" mass="100589">MQQSSFEIFIDSSRTDAFVTVSAKFLNDCLCPFYGSKTPPVVPLRLSDGKRNLYVGCLTRKTHNLETCKLLMSVILGRDLELENGAIVYCVPVYHPIKASRVLVSPASVDESEVAEQNALRIETQLLRQVQVIFPGMTISVVVFSDVHARVVVQRIEDSQGRELSSGCAVMSEGTEFVIATRSRQATEKGTKPMWAILRCHPYATYEATITSLTEEKASLFLNPATAERNHWCDGLVVGFWDLACMSQILESKEVTPSFLRTNAWRAPIKYIKEMPEGVCCCTVFGQTSNVVVFPNPEENLPTVTDKDVAEDHCIFSSCKEAGFDRVAAVHGELSQELLRHLSGWFSRETELNTSLGEVNGGNGNVLLCGGKGCGKTALVAAVLSRLRDVHVCVVQCGSGGGSRQLVSLQQALAECILCAPSVLILDDFDAIAPVQREGAVAAVTGKTKSTLEEMLHCFSDAFTFAGRGSVVVLATCGNREDVYERLRSANCFAKITKVEALDRKARLALLQQMFPKESADTLEQLAALTENYTPFDIKKVSVRIKSCSTDGDFPSLEKAKEVIVRFTPLSHTGIHFLRGEKQSLDSIGGLSNAKKILYDTLVLPMKHPELFARLPLKTRSGLLLYGPSGCGKTFLVETLVNAAELNCIVVNGPEVFGKYIGQSEQKIRDVFERAEAAAPCVVFFDEFDSVAPQRGVDNSGVTDRVVNQLLCYLDGVDERKDVYVVAASSRPDLIDAALLRPGRLDKAVECPIPSYEERLEILLFCLDKISANLSRQEVENIARETVNWTPADLSGLVSSAHIFVTRRVIERLSLDVAEMDFERSFAVANVGRDTTLEKIEDTLKPLFGTVKKGQDLNLFTQMEMEDMKQALAVTRPSLTSKDILEYERMRYMFTGGDTGNMRSKVGKKLAMQ</sequence>
<keyword evidence="4" id="KW-0378">Hydrolase</keyword>
<dbReference type="VEuPathDB" id="TriTrypDB:TcCLB.505989.74"/>
<dbReference type="AlphaFoldDB" id="A0A2V2UJ45"/>
<evidence type="ECO:0000256" key="4">
    <source>
        <dbReference type="ARBA" id="ARBA00022801"/>
    </source>
</evidence>
<dbReference type="VEuPathDB" id="TriTrypDB:TcG_02717"/>
<dbReference type="GO" id="GO:0016887">
    <property type="term" value="F:ATP hydrolysis activity"/>
    <property type="evidence" value="ECO:0007669"/>
    <property type="project" value="InterPro"/>
</dbReference>
<dbReference type="Gene3D" id="3.10.330.10">
    <property type="match status" value="1"/>
</dbReference>
<evidence type="ECO:0000256" key="5">
    <source>
        <dbReference type="ARBA" id="ARBA00022840"/>
    </source>
</evidence>
<dbReference type="EMBL" id="PRFA01000263">
    <property type="protein sequence ID" value="PWU84004.1"/>
    <property type="molecule type" value="Genomic_DNA"/>
</dbReference>
<comment type="caution">
    <text evidence="10">The sequence shown here is derived from an EMBL/GenBank/DDBJ whole genome shotgun (WGS) entry which is preliminary data.</text>
</comment>
<dbReference type="VEuPathDB" id="TriTrypDB:C3747_63g107"/>
<dbReference type="FunFam" id="3.40.50.300:FF:000149">
    <property type="entry name" value="Nuclear valosin-containing protein-like"/>
    <property type="match status" value="1"/>
</dbReference>
<evidence type="ECO:0000256" key="8">
    <source>
        <dbReference type="ARBA" id="ARBA00034532"/>
    </source>
</evidence>
<dbReference type="InterPro" id="IPR003593">
    <property type="entry name" value="AAA+_ATPase"/>
</dbReference>
<dbReference type="PANTHER" id="PTHR23077:SF12">
    <property type="entry name" value="PEROXISOMAL ATPASE PEX1"/>
    <property type="match status" value="1"/>
</dbReference>